<feature type="compositionally biased region" description="Basic residues" evidence="1">
    <location>
        <begin position="107"/>
        <end position="127"/>
    </location>
</feature>
<organism evidence="2 3">
    <name type="scientific">Varroa destructor</name>
    <name type="common">Honeybee mite</name>
    <dbReference type="NCBI Taxonomy" id="109461"/>
    <lineage>
        <taxon>Eukaryota</taxon>
        <taxon>Metazoa</taxon>
        <taxon>Ecdysozoa</taxon>
        <taxon>Arthropoda</taxon>
        <taxon>Chelicerata</taxon>
        <taxon>Arachnida</taxon>
        <taxon>Acari</taxon>
        <taxon>Parasitiformes</taxon>
        <taxon>Mesostigmata</taxon>
        <taxon>Gamasina</taxon>
        <taxon>Dermanyssoidea</taxon>
        <taxon>Varroidae</taxon>
        <taxon>Varroa</taxon>
    </lineage>
</organism>
<evidence type="ECO:0000256" key="1">
    <source>
        <dbReference type="SAM" id="MobiDB-lite"/>
    </source>
</evidence>
<protein>
    <submittedName>
        <fullName evidence="2">Uncharacterized protein</fullName>
    </submittedName>
</protein>
<accession>A0A7M7MDL6</accession>
<name>A0A7M7MDL6_VARDE</name>
<sequence length="133" mass="15378">MAEGGMGHRVASIMEVIDVTDVTEDTTANMDTGTSTEGLKKMKWFFFCNCFTQHLLLLHVLLVSRLCYMQFQLNSFLRYFGDSGWGSERRWGHDRHGRQHHDSGHSGSHHRHYRRRGSRHHGAHRCSHYGGSH</sequence>
<dbReference type="GeneID" id="111247520"/>
<evidence type="ECO:0000313" key="2">
    <source>
        <dbReference type="EnsemblMetazoa" id="XP_022654273"/>
    </source>
</evidence>
<dbReference type="EnsemblMetazoa" id="XM_022798538">
    <property type="protein sequence ID" value="XP_022654273"/>
    <property type="gene ID" value="LOC111247520"/>
</dbReference>
<evidence type="ECO:0000313" key="3">
    <source>
        <dbReference type="Proteomes" id="UP000594260"/>
    </source>
</evidence>
<dbReference type="RefSeq" id="XP_022654273.1">
    <property type="nucleotide sequence ID" value="XM_022798538.1"/>
</dbReference>
<reference evidence="2" key="1">
    <citation type="submission" date="2021-01" db="UniProtKB">
        <authorList>
            <consortium name="EnsemblMetazoa"/>
        </authorList>
    </citation>
    <scope>IDENTIFICATION</scope>
</reference>
<proteinExistence type="predicted"/>
<dbReference type="Proteomes" id="UP000594260">
    <property type="component" value="Unplaced"/>
</dbReference>
<keyword evidence="3" id="KW-1185">Reference proteome</keyword>
<feature type="region of interest" description="Disordered" evidence="1">
    <location>
        <begin position="91"/>
        <end position="133"/>
    </location>
</feature>
<dbReference type="AlphaFoldDB" id="A0A7M7MDL6"/>